<organism evidence="12">
    <name type="scientific">Melampsora larici-populina (strain 98AG31 / pathotype 3-4-7)</name>
    <name type="common">Poplar leaf rust fungus</name>
    <dbReference type="NCBI Taxonomy" id="747676"/>
    <lineage>
        <taxon>Eukaryota</taxon>
        <taxon>Fungi</taxon>
        <taxon>Dikarya</taxon>
        <taxon>Basidiomycota</taxon>
        <taxon>Pucciniomycotina</taxon>
        <taxon>Pucciniomycetes</taxon>
        <taxon>Pucciniales</taxon>
        <taxon>Melampsoraceae</taxon>
        <taxon>Melampsora</taxon>
    </lineage>
</organism>
<evidence type="ECO:0000256" key="4">
    <source>
        <dbReference type="ARBA" id="ARBA00022801"/>
    </source>
</evidence>
<evidence type="ECO:0000256" key="5">
    <source>
        <dbReference type="ARBA" id="ARBA00023277"/>
    </source>
</evidence>
<dbReference type="Pfam" id="PF00723">
    <property type="entry name" value="Glyco_hydro_15"/>
    <property type="match status" value="1"/>
</dbReference>
<protein>
    <recommendedName>
        <fullName evidence="3">glucan 1,4-alpha-glucosidase</fullName>
        <ecNumber evidence="3">3.2.1.3</ecNumber>
    </recommendedName>
    <alternativeName>
        <fullName evidence="9">1,4-alpha-D-glucan glucohydrolase</fullName>
    </alternativeName>
    <alternativeName>
        <fullName evidence="8">Glucan 1,4-alpha-glucosidase</fullName>
    </alternativeName>
</protein>
<dbReference type="InterPro" id="IPR000165">
    <property type="entry name" value="Glucoamylase"/>
</dbReference>
<comment type="catalytic activity">
    <reaction evidence="1">
        <text>Hydrolysis of terminal (1-&gt;4)-linked alpha-D-glucose residues successively from non-reducing ends of the chains with release of beta-D-glucose.</text>
        <dbReference type="EC" id="3.2.1.3"/>
    </reaction>
</comment>
<name>F4RKU1_MELLP</name>
<accession>F4RKU1</accession>
<evidence type="ECO:0000313" key="12">
    <source>
        <dbReference type="Proteomes" id="UP000001072"/>
    </source>
</evidence>
<dbReference type="InterPro" id="IPR012341">
    <property type="entry name" value="6hp_glycosidase-like_sf"/>
</dbReference>
<dbReference type="OrthoDB" id="6123450at2759"/>
<dbReference type="InParanoid" id="F4RKU1"/>
<dbReference type="InterPro" id="IPR011613">
    <property type="entry name" value="GH15-like"/>
</dbReference>
<evidence type="ECO:0000256" key="9">
    <source>
        <dbReference type="ARBA" id="ARBA00033473"/>
    </source>
</evidence>
<dbReference type="Proteomes" id="UP000001072">
    <property type="component" value="Unassembled WGS sequence"/>
</dbReference>
<evidence type="ECO:0000256" key="3">
    <source>
        <dbReference type="ARBA" id="ARBA00012593"/>
    </source>
</evidence>
<evidence type="ECO:0000256" key="1">
    <source>
        <dbReference type="ARBA" id="ARBA00001863"/>
    </source>
</evidence>
<keyword evidence="5" id="KW-0119">Carbohydrate metabolism</keyword>
<dbReference type="KEGG" id="mlr:MELLADRAFT_35944"/>
<dbReference type="GO" id="GO:0000324">
    <property type="term" value="C:fungal-type vacuole"/>
    <property type="evidence" value="ECO:0007669"/>
    <property type="project" value="TreeGrafter"/>
</dbReference>
<dbReference type="SUPFAM" id="SSF48208">
    <property type="entry name" value="Six-hairpin glycosidases"/>
    <property type="match status" value="1"/>
</dbReference>
<dbReference type="EMBL" id="GL883106">
    <property type="protein sequence ID" value="EGG06978.1"/>
    <property type="molecule type" value="Genomic_DNA"/>
</dbReference>
<dbReference type="HOGENOM" id="CLU_012173_2_0_1"/>
<sequence>MTIINSSAFLKRLPSRSGNPSHQQVVALVASTAALSVAGLWLSRHFSNFSPSKAFPFVSRGQQNSKEKEPKLGLDGWIHYQKLFALTSIVAAFGPDGKNATGTSTGCMIASPSRPGSYLDPENENENYFFQWTRDGSLCLRTILRKLEEVEMGELIGLENEDFNRLDDLIKGFIIMNRKLQFLDNPSGSPWNGGLGEPKFLVNGTPFEATWGRPQNDGPAIRASTLIRYAKHLVETHTDQQAQIEGLKFIESTLYSKGDPNSFISMDINHVCETWRLPTFDLWEEVKATNGGHFYTLMVQRRAVQDMLDFVSSRPYFQPADETILHKYRNTLVEMDTRLEEFWNPEGVGKREGGPGWNSKIIEDCLRLISDQVLNKPHILPTLDRLDDVFSAVYKINSQQSKLDGIAIGRYPEDNYDGKGSSVGHPWFLCTNTVAETLYLTAHHFKKTGSITITPISLTFFQRFISDLEIPENTPLVISRGSEMFTKLVKGIKQWADTFLEDVRGYGSLGSKMSEQIHRETGMMRGARELTWSYASFLTAIDARDGKAPN</sequence>
<keyword evidence="12" id="KW-1185">Reference proteome</keyword>
<dbReference type="Gene3D" id="1.50.10.10">
    <property type="match status" value="1"/>
</dbReference>
<feature type="domain" description="GH15-like" evidence="10">
    <location>
        <begin position="89"/>
        <end position="541"/>
    </location>
</feature>
<evidence type="ECO:0000256" key="8">
    <source>
        <dbReference type="ARBA" id="ARBA00033442"/>
    </source>
</evidence>
<evidence type="ECO:0000256" key="7">
    <source>
        <dbReference type="ARBA" id="ARBA00023326"/>
    </source>
</evidence>
<keyword evidence="4 11" id="KW-0378">Hydrolase</keyword>
<dbReference type="GO" id="GO:0000272">
    <property type="term" value="P:polysaccharide catabolic process"/>
    <property type="evidence" value="ECO:0007669"/>
    <property type="project" value="UniProtKB-KW"/>
</dbReference>
<comment type="similarity">
    <text evidence="2">Belongs to the glycosyl hydrolase 15 family.</text>
</comment>
<dbReference type="RefSeq" id="XP_007409938.1">
    <property type="nucleotide sequence ID" value="XM_007409876.1"/>
</dbReference>
<dbReference type="PRINTS" id="PR00736">
    <property type="entry name" value="GLHYDRLASE15"/>
</dbReference>
<keyword evidence="6" id="KW-0326">Glycosidase</keyword>
<dbReference type="STRING" id="747676.F4RKU1"/>
<dbReference type="GeneID" id="18927518"/>
<dbReference type="GO" id="GO:0004339">
    <property type="term" value="F:glucan 1,4-alpha-glucosidase activity"/>
    <property type="evidence" value="ECO:0007669"/>
    <property type="project" value="UniProtKB-EC"/>
</dbReference>
<dbReference type="InterPro" id="IPR008928">
    <property type="entry name" value="6-hairpin_glycosidase_sf"/>
</dbReference>
<keyword evidence="7" id="KW-0624">Polysaccharide degradation</keyword>
<dbReference type="PANTHER" id="PTHR31616">
    <property type="entry name" value="TREHALASE"/>
    <property type="match status" value="1"/>
</dbReference>
<dbReference type="EC" id="3.2.1.3" evidence="3"/>
<proteinExistence type="inferred from homology"/>
<dbReference type="PANTHER" id="PTHR31616:SF9">
    <property type="entry name" value="GLUCOAMYLASE, INTRACELLULAR SPORULATION-SPECIFIC"/>
    <property type="match status" value="1"/>
</dbReference>
<dbReference type="AlphaFoldDB" id="F4RKU1"/>
<evidence type="ECO:0000259" key="10">
    <source>
        <dbReference type="Pfam" id="PF00723"/>
    </source>
</evidence>
<evidence type="ECO:0000313" key="11">
    <source>
        <dbReference type="EMBL" id="EGG06978.1"/>
    </source>
</evidence>
<evidence type="ECO:0000256" key="2">
    <source>
        <dbReference type="ARBA" id="ARBA00006188"/>
    </source>
</evidence>
<dbReference type="VEuPathDB" id="FungiDB:MELLADRAFT_35944"/>
<dbReference type="eggNOG" id="ENOG502QPM2">
    <property type="taxonomic scope" value="Eukaryota"/>
</dbReference>
<evidence type="ECO:0000256" key="6">
    <source>
        <dbReference type="ARBA" id="ARBA00023295"/>
    </source>
</evidence>
<reference evidence="12" key="1">
    <citation type="journal article" date="2011" name="Proc. Natl. Acad. Sci. U.S.A.">
        <title>Obligate biotrophy features unraveled by the genomic analysis of rust fungi.</title>
        <authorList>
            <person name="Duplessis S."/>
            <person name="Cuomo C.A."/>
            <person name="Lin Y.-C."/>
            <person name="Aerts A."/>
            <person name="Tisserant E."/>
            <person name="Veneault-Fourrey C."/>
            <person name="Joly D.L."/>
            <person name="Hacquard S."/>
            <person name="Amselem J."/>
            <person name="Cantarel B.L."/>
            <person name="Chiu R."/>
            <person name="Coutinho P.M."/>
            <person name="Feau N."/>
            <person name="Field M."/>
            <person name="Frey P."/>
            <person name="Gelhaye E."/>
            <person name="Goldberg J."/>
            <person name="Grabherr M.G."/>
            <person name="Kodira C.D."/>
            <person name="Kohler A."/>
            <person name="Kuees U."/>
            <person name="Lindquist E.A."/>
            <person name="Lucas S.M."/>
            <person name="Mago R."/>
            <person name="Mauceli E."/>
            <person name="Morin E."/>
            <person name="Murat C."/>
            <person name="Pangilinan J.L."/>
            <person name="Park R."/>
            <person name="Pearson M."/>
            <person name="Quesneville H."/>
            <person name="Rouhier N."/>
            <person name="Sakthikumar S."/>
            <person name="Salamov A.A."/>
            <person name="Schmutz J."/>
            <person name="Selles B."/>
            <person name="Shapiro H."/>
            <person name="Tanguay P."/>
            <person name="Tuskan G.A."/>
            <person name="Henrissat B."/>
            <person name="Van de Peer Y."/>
            <person name="Rouze P."/>
            <person name="Ellis J.G."/>
            <person name="Dodds P.N."/>
            <person name="Schein J.E."/>
            <person name="Zhong S."/>
            <person name="Hamelin R.C."/>
            <person name="Grigoriev I.V."/>
            <person name="Szabo L.J."/>
            <person name="Martin F."/>
        </authorList>
    </citation>
    <scope>NUCLEOTIDE SEQUENCE [LARGE SCALE GENOMIC DNA]</scope>
    <source>
        <strain evidence="12">98AG31 / pathotype 3-4-7</strain>
    </source>
</reference>
<gene>
    <name evidence="11" type="ORF">MELLADRAFT_35944</name>
</gene>